<dbReference type="InterPro" id="IPR008833">
    <property type="entry name" value="Surf2"/>
</dbReference>
<gene>
    <name evidence="2" type="ORF">O6P43_004718</name>
</gene>
<keyword evidence="3" id="KW-1185">Reference proteome</keyword>
<dbReference type="Proteomes" id="UP001163823">
    <property type="component" value="Chromosome 3"/>
</dbReference>
<dbReference type="PANTHER" id="PTHR47854:SF1">
    <property type="entry name" value="SURFEIT LOCUS PROTEIN 2 (SURF2)"/>
    <property type="match status" value="1"/>
</dbReference>
<feature type="region of interest" description="Disordered" evidence="1">
    <location>
        <begin position="193"/>
        <end position="221"/>
    </location>
</feature>
<evidence type="ECO:0000313" key="2">
    <source>
        <dbReference type="EMBL" id="KAJ7974682.1"/>
    </source>
</evidence>
<feature type="compositionally biased region" description="Basic and acidic residues" evidence="1">
    <location>
        <begin position="138"/>
        <end position="147"/>
    </location>
</feature>
<feature type="compositionally biased region" description="Basic residues" evidence="1">
    <location>
        <begin position="148"/>
        <end position="157"/>
    </location>
</feature>
<evidence type="ECO:0000313" key="3">
    <source>
        <dbReference type="Proteomes" id="UP001163823"/>
    </source>
</evidence>
<name>A0AAD7Q4F8_QUISA</name>
<feature type="compositionally biased region" description="Acidic residues" evidence="1">
    <location>
        <begin position="203"/>
        <end position="213"/>
    </location>
</feature>
<reference evidence="2" key="1">
    <citation type="journal article" date="2023" name="Science">
        <title>Elucidation of the pathway for biosynthesis of saponin adjuvants from the soapbark tree.</title>
        <authorList>
            <person name="Reed J."/>
            <person name="Orme A."/>
            <person name="El-Demerdash A."/>
            <person name="Owen C."/>
            <person name="Martin L.B.B."/>
            <person name="Misra R.C."/>
            <person name="Kikuchi S."/>
            <person name="Rejzek M."/>
            <person name="Martin A.C."/>
            <person name="Harkess A."/>
            <person name="Leebens-Mack J."/>
            <person name="Louveau T."/>
            <person name="Stephenson M.J."/>
            <person name="Osbourn A."/>
        </authorList>
    </citation>
    <scope>NUCLEOTIDE SEQUENCE</scope>
    <source>
        <strain evidence="2">S10</strain>
    </source>
</reference>
<dbReference type="AlphaFoldDB" id="A0AAD7Q4F8"/>
<accession>A0AAD7Q4F8</accession>
<feature type="region of interest" description="Disordered" evidence="1">
    <location>
        <begin position="117"/>
        <end position="161"/>
    </location>
</feature>
<dbReference type="Pfam" id="PF05477">
    <property type="entry name" value="SURF2"/>
    <property type="match status" value="1"/>
</dbReference>
<comment type="caution">
    <text evidence="2">The sequence shown here is derived from an EMBL/GenBank/DDBJ whole genome shotgun (WGS) entry which is preliminary data.</text>
</comment>
<evidence type="ECO:0000256" key="1">
    <source>
        <dbReference type="SAM" id="MobiDB-lite"/>
    </source>
</evidence>
<sequence length="305" mass="35041">MATTEGKSEKEGSNLLGSPTFKKLDNGRFKCVESGHELFAKDMESYSQSKRCRLGLIDFALSHKKPPLNMFKQDPLLRSKLKCKLTGDTVNKSEEHIWKHINGKRFLNKLEQKEMETLSGGTVEEEGFQKPQKVPKPSTDDEKEEKKKNKRKRKKDKGVKEIISEVRTSSNGVGDFEEPEFWMPPVGDRWDFDDGGDRWDSGLESEQESEEDNGMGTVDEVSKESEEDFVRYVPSWFSSFALDFFRSVVVVVFSSFVQIHPERFEHPIFFLFFLPFPCRTKRISIEIGPSSSASRKKKSKQSQPC</sequence>
<proteinExistence type="predicted"/>
<protein>
    <submittedName>
        <fullName evidence="2">Surfeit locus protein 2-like</fullName>
    </submittedName>
</protein>
<dbReference type="EMBL" id="JARAOO010000003">
    <property type="protein sequence ID" value="KAJ7974682.1"/>
    <property type="molecule type" value="Genomic_DNA"/>
</dbReference>
<organism evidence="2 3">
    <name type="scientific">Quillaja saponaria</name>
    <name type="common">Soap bark tree</name>
    <dbReference type="NCBI Taxonomy" id="32244"/>
    <lineage>
        <taxon>Eukaryota</taxon>
        <taxon>Viridiplantae</taxon>
        <taxon>Streptophyta</taxon>
        <taxon>Embryophyta</taxon>
        <taxon>Tracheophyta</taxon>
        <taxon>Spermatophyta</taxon>
        <taxon>Magnoliopsida</taxon>
        <taxon>eudicotyledons</taxon>
        <taxon>Gunneridae</taxon>
        <taxon>Pentapetalae</taxon>
        <taxon>rosids</taxon>
        <taxon>fabids</taxon>
        <taxon>Fabales</taxon>
        <taxon>Quillajaceae</taxon>
        <taxon>Quillaja</taxon>
    </lineage>
</organism>
<dbReference type="PANTHER" id="PTHR47854">
    <property type="entry name" value="SURFEIT LOCUS PROTEIN 2 (SURF2)"/>
    <property type="match status" value="1"/>
</dbReference>